<dbReference type="AlphaFoldDB" id="X0WKL7"/>
<protein>
    <submittedName>
        <fullName evidence="2">Uncharacterized protein</fullName>
    </submittedName>
</protein>
<dbReference type="EMBL" id="BARS01049276">
    <property type="protein sequence ID" value="GAG31200.1"/>
    <property type="molecule type" value="Genomic_DNA"/>
</dbReference>
<gene>
    <name evidence="2" type="ORF">S01H1_73730</name>
</gene>
<dbReference type="Pfam" id="PF07362">
    <property type="entry name" value="CcdA"/>
    <property type="match status" value="1"/>
</dbReference>
<sequence>MSRRKVTLRLNSDVVERAKNAGINLSYFLEVKLVEYLALLNVTPRRRFELLRGNASRDFQSRNENIVIVSKQQVKEYVSLREIEGLNKGWIRS</sequence>
<reference evidence="2" key="1">
    <citation type="journal article" date="2014" name="Front. Microbiol.">
        <title>High frequency of phylogenetically diverse reductive dehalogenase-homologous genes in deep subseafloor sedimentary metagenomes.</title>
        <authorList>
            <person name="Kawai M."/>
            <person name="Futagami T."/>
            <person name="Toyoda A."/>
            <person name="Takaki Y."/>
            <person name="Nishi S."/>
            <person name="Hori S."/>
            <person name="Arai W."/>
            <person name="Tsubouchi T."/>
            <person name="Morono Y."/>
            <person name="Uchiyama I."/>
            <person name="Ito T."/>
            <person name="Fujiyama A."/>
            <person name="Inagaki F."/>
            <person name="Takami H."/>
        </authorList>
    </citation>
    <scope>NUCLEOTIDE SEQUENCE</scope>
    <source>
        <strain evidence="2">Expedition CK06-06</strain>
    </source>
</reference>
<organism evidence="2">
    <name type="scientific">marine sediment metagenome</name>
    <dbReference type="NCBI Taxonomy" id="412755"/>
    <lineage>
        <taxon>unclassified sequences</taxon>
        <taxon>metagenomes</taxon>
        <taxon>ecological metagenomes</taxon>
    </lineage>
</organism>
<comment type="caution">
    <text evidence="2">The sequence shown here is derived from an EMBL/GenBank/DDBJ whole genome shotgun (WGS) entry which is preliminary data.</text>
</comment>
<evidence type="ECO:0000313" key="2">
    <source>
        <dbReference type="EMBL" id="GAG31200.1"/>
    </source>
</evidence>
<evidence type="ECO:0000256" key="1">
    <source>
        <dbReference type="ARBA" id="ARBA00022649"/>
    </source>
</evidence>
<accession>X0WKL7</accession>
<dbReference type="InterPro" id="IPR009956">
    <property type="entry name" value="Post-segregation_anti-tox_CcdA"/>
</dbReference>
<proteinExistence type="predicted"/>
<feature type="non-terminal residue" evidence="2">
    <location>
        <position position="93"/>
    </location>
</feature>
<keyword evidence="1" id="KW-1277">Toxin-antitoxin system</keyword>
<name>X0WKL7_9ZZZZ</name>